<evidence type="ECO:0000313" key="3">
    <source>
        <dbReference type="Proteomes" id="UP001151529"/>
    </source>
</evidence>
<dbReference type="Proteomes" id="UP001151529">
    <property type="component" value="Chromosome 18"/>
</dbReference>
<evidence type="ECO:0000256" key="1">
    <source>
        <dbReference type="SAM" id="MobiDB-lite"/>
    </source>
</evidence>
<sequence length="112" mass="12524">MKEHMTNVISHAKEIDREANKKSEQVLVNDKANCNLLLVEGEREVAEMVEPEEPKIAETTRSEAVEETSKKMNKSGRSAHEKDALDKILAEQDERTPTSKSSAPPPIEEKPS</sequence>
<comment type="caution">
    <text evidence="2">The sequence shown here is derived from an EMBL/GenBank/DDBJ whole genome shotgun (WGS) entry which is preliminary data.</text>
</comment>
<proteinExistence type="predicted"/>
<dbReference type="EMBL" id="JAPFFL010000017">
    <property type="protein sequence ID" value="KAJ6673527.1"/>
    <property type="molecule type" value="Genomic_DNA"/>
</dbReference>
<feature type="region of interest" description="Disordered" evidence="1">
    <location>
        <begin position="1"/>
        <end position="23"/>
    </location>
</feature>
<organism evidence="2 3">
    <name type="scientific">Salix viminalis</name>
    <name type="common">Common osier</name>
    <name type="synonym">Basket willow</name>
    <dbReference type="NCBI Taxonomy" id="40686"/>
    <lineage>
        <taxon>Eukaryota</taxon>
        <taxon>Viridiplantae</taxon>
        <taxon>Streptophyta</taxon>
        <taxon>Embryophyta</taxon>
        <taxon>Tracheophyta</taxon>
        <taxon>Spermatophyta</taxon>
        <taxon>Magnoliopsida</taxon>
        <taxon>eudicotyledons</taxon>
        <taxon>Gunneridae</taxon>
        <taxon>Pentapetalae</taxon>
        <taxon>rosids</taxon>
        <taxon>fabids</taxon>
        <taxon>Malpighiales</taxon>
        <taxon>Salicaceae</taxon>
        <taxon>Saliceae</taxon>
        <taxon>Salix</taxon>
    </lineage>
</organism>
<feature type="region of interest" description="Disordered" evidence="1">
    <location>
        <begin position="48"/>
        <end position="112"/>
    </location>
</feature>
<name>A0A9Q0NPH3_SALVM</name>
<accession>A0A9Q0NPH3</accession>
<evidence type="ECO:0000313" key="2">
    <source>
        <dbReference type="EMBL" id="KAJ6673527.1"/>
    </source>
</evidence>
<gene>
    <name evidence="2" type="ORF">OIU85_012523</name>
</gene>
<dbReference type="AlphaFoldDB" id="A0A9Q0NPH3"/>
<feature type="compositionally biased region" description="Basic and acidic residues" evidence="1">
    <location>
        <begin position="48"/>
        <end position="70"/>
    </location>
</feature>
<feature type="compositionally biased region" description="Basic and acidic residues" evidence="1">
    <location>
        <begin position="78"/>
        <end position="97"/>
    </location>
</feature>
<keyword evidence="3" id="KW-1185">Reference proteome</keyword>
<reference evidence="2 3" key="1">
    <citation type="journal article" date="2023" name="Int. J. Mol. Sci.">
        <title>De Novo Assembly and Annotation of 11 Diverse Shrub Willow (Salix) Genomes Reveals Novel Gene Organization in Sex-Linked Regions.</title>
        <authorList>
            <person name="Hyden B."/>
            <person name="Feng K."/>
            <person name="Yates T.B."/>
            <person name="Jawdy S."/>
            <person name="Cereghino C."/>
            <person name="Smart L.B."/>
            <person name="Muchero W."/>
        </authorList>
    </citation>
    <scope>NUCLEOTIDE SEQUENCE [LARGE SCALE GENOMIC DNA]</scope>
    <source>
        <tissue evidence="2">Shoot tip</tissue>
    </source>
</reference>
<protein>
    <submittedName>
        <fullName evidence="2">Uncharacterized protein</fullName>
    </submittedName>
</protein>